<dbReference type="EMBL" id="MN740567">
    <property type="protein sequence ID" value="QHU34188.1"/>
    <property type="molecule type" value="Genomic_DNA"/>
</dbReference>
<accession>A0A6C0LW09</accession>
<protein>
    <submittedName>
        <fullName evidence="1">Uncharacterized protein</fullName>
    </submittedName>
</protein>
<name>A0A6C0LW09_9ZZZZ</name>
<sequence length="95" mass="10715">MLDHYSEIPAPSLEEATEQVVEFVKKQHFTFKLDDFFTTDELSKICKESVEQVGPLGSMSGWWVFTSNKACTNAMDKILNTYKQKTIAAATEEGC</sequence>
<proteinExistence type="predicted"/>
<organism evidence="1">
    <name type="scientific">viral metagenome</name>
    <dbReference type="NCBI Taxonomy" id="1070528"/>
    <lineage>
        <taxon>unclassified sequences</taxon>
        <taxon>metagenomes</taxon>
        <taxon>organismal metagenomes</taxon>
    </lineage>
</organism>
<dbReference type="AlphaFoldDB" id="A0A6C0LW09"/>
<reference evidence="1" key="1">
    <citation type="journal article" date="2020" name="Nature">
        <title>Giant virus diversity and host interactions through global metagenomics.</title>
        <authorList>
            <person name="Schulz F."/>
            <person name="Roux S."/>
            <person name="Paez-Espino D."/>
            <person name="Jungbluth S."/>
            <person name="Walsh D.A."/>
            <person name="Denef V.J."/>
            <person name="McMahon K.D."/>
            <person name="Konstantinidis K.T."/>
            <person name="Eloe-Fadrosh E.A."/>
            <person name="Kyrpides N.C."/>
            <person name="Woyke T."/>
        </authorList>
    </citation>
    <scope>NUCLEOTIDE SEQUENCE</scope>
    <source>
        <strain evidence="1">GVMAG-S-1016713-123</strain>
    </source>
</reference>
<evidence type="ECO:0000313" key="1">
    <source>
        <dbReference type="EMBL" id="QHU34188.1"/>
    </source>
</evidence>